<keyword evidence="7" id="KW-1185">Reference proteome</keyword>
<organism evidence="6 7">
    <name type="scientific">Spectribacter acetivorans</name>
    <dbReference type="NCBI Taxonomy" id="3075603"/>
    <lineage>
        <taxon>Bacteria</taxon>
        <taxon>Pseudomonadati</taxon>
        <taxon>Pseudomonadota</taxon>
        <taxon>Gammaproteobacteria</taxon>
        <taxon>Salinisphaerales</taxon>
        <taxon>Salinisphaeraceae</taxon>
        <taxon>Spectribacter</taxon>
    </lineage>
</organism>
<keyword evidence="2" id="KW-0132">Cell division</keyword>
<sequence length="221" mass="24089">MIEEKILGCVEALLMAADGPLTVARLETLLAEDGAPDRKAIRTALSALQSDYAGRAVNLVEVAGGWRFRVSADYAGLLGKLWEERPPKLSRALLETLALIAYRQPISRGEIEEVRGVSVSSSIIKTLLEREWVRVVGYREVPGRPALFGTTSQFLDDLDLKRLEDLPSLPEIRDLDDLDAAAERLRNAGSEAQDADEDGNASPTPEVPTTDDLDSPSDALH</sequence>
<evidence type="ECO:0000313" key="6">
    <source>
        <dbReference type="EMBL" id="MDT0617261.1"/>
    </source>
</evidence>
<comment type="caution">
    <text evidence="6">The sequence shown here is derived from an EMBL/GenBank/DDBJ whole genome shotgun (WGS) entry which is preliminary data.</text>
</comment>
<dbReference type="Pfam" id="PF04079">
    <property type="entry name" value="SMC_ScpB"/>
    <property type="match status" value="1"/>
</dbReference>
<evidence type="ECO:0000256" key="3">
    <source>
        <dbReference type="ARBA" id="ARBA00022829"/>
    </source>
</evidence>
<name>A0ABU3B478_9GAMM</name>
<keyword evidence="4" id="KW-0131">Cell cycle</keyword>
<dbReference type="RefSeq" id="WP_311656934.1">
    <property type="nucleotide sequence ID" value="NZ_JAVRHY010000002.1"/>
</dbReference>
<dbReference type="InterPro" id="IPR005234">
    <property type="entry name" value="ScpB_csome_segregation"/>
</dbReference>
<keyword evidence="3" id="KW-0159">Chromosome partition</keyword>
<feature type="region of interest" description="Disordered" evidence="5">
    <location>
        <begin position="183"/>
        <end position="221"/>
    </location>
</feature>
<proteinExistence type="predicted"/>
<dbReference type="Proteomes" id="UP001259982">
    <property type="component" value="Unassembled WGS sequence"/>
</dbReference>
<reference evidence="6 7" key="1">
    <citation type="submission" date="2023-09" db="EMBL/GenBank/DDBJ databases">
        <authorList>
            <person name="Rey-Velasco X."/>
        </authorList>
    </citation>
    <scope>NUCLEOTIDE SEQUENCE [LARGE SCALE GENOMIC DNA]</scope>
    <source>
        <strain evidence="6 7">P385</strain>
    </source>
</reference>
<dbReference type="PANTHER" id="PTHR34298">
    <property type="entry name" value="SEGREGATION AND CONDENSATION PROTEIN B"/>
    <property type="match status" value="1"/>
</dbReference>
<dbReference type="InterPro" id="IPR036390">
    <property type="entry name" value="WH_DNA-bd_sf"/>
</dbReference>
<dbReference type="InterPro" id="IPR036388">
    <property type="entry name" value="WH-like_DNA-bd_sf"/>
</dbReference>
<dbReference type="EMBL" id="JAVRHY010000002">
    <property type="protein sequence ID" value="MDT0617261.1"/>
    <property type="molecule type" value="Genomic_DNA"/>
</dbReference>
<evidence type="ECO:0000256" key="2">
    <source>
        <dbReference type="ARBA" id="ARBA00022618"/>
    </source>
</evidence>
<keyword evidence="1" id="KW-0963">Cytoplasm</keyword>
<protein>
    <submittedName>
        <fullName evidence="6">SMC-Scp complex subunit ScpB</fullName>
    </submittedName>
</protein>
<accession>A0ABU3B478</accession>
<dbReference type="NCBIfam" id="TIGR00281">
    <property type="entry name" value="SMC-Scp complex subunit ScpB"/>
    <property type="match status" value="1"/>
</dbReference>
<dbReference type="Gene3D" id="1.10.10.10">
    <property type="entry name" value="Winged helix-like DNA-binding domain superfamily/Winged helix DNA-binding domain"/>
    <property type="match status" value="2"/>
</dbReference>
<evidence type="ECO:0000313" key="7">
    <source>
        <dbReference type="Proteomes" id="UP001259982"/>
    </source>
</evidence>
<evidence type="ECO:0000256" key="5">
    <source>
        <dbReference type="SAM" id="MobiDB-lite"/>
    </source>
</evidence>
<dbReference type="SUPFAM" id="SSF46785">
    <property type="entry name" value="Winged helix' DNA-binding domain"/>
    <property type="match status" value="2"/>
</dbReference>
<evidence type="ECO:0000256" key="1">
    <source>
        <dbReference type="ARBA" id="ARBA00022490"/>
    </source>
</evidence>
<evidence type="ECO:0000256" key="4">
    <source>
        <dbReference type="ARBA" id="ARBA00023306"/>
    </source>
</evidence>
<dbReference type="PIRSF" id="PIRSF019345">
    <property type="entry name" value="ScpB"/>
    <property type="match status" value="1"/>
</dbReference>
<dbReference type="PANTHER" id="PTHR34298:SF2">
    <property type="entry name" value="SEGREGATION AND CONDENSATION PROTEIN B"/>
    <property type="match status" value="1"/>
</dbReference>
<gene>
    <name evidence="6" type="primary">scpB</name>
    <name evidence="6" type="ORF">RM531_02105</name>
</gene>